<dbReference type="GO" id="GO:0015450">
    <property type="term" value="F:protein-transporting ATPase activity"/>
    <property type="evidence" value="ECO:0007669"/>
    <property type="project" value="InterPro"/>
</dbReference>
<dbReference type="EMBL" id="JAJVKT010000016">
    <property type="protein sequence ID" value="MCE7509632.1"/>
    <property type="molecule type" value="Genomic_DNA"/>
</dbReference>
<accession>A0A9Q3W7A7</accession>
<dbReference type="GO" id="GO:0065002">
    <property type="term" value="P:intracellular protein transmembrane transport"/>
    <property type="evidence" value="ECO:0007669"/>
    <property type="project" value="UniProtKB-UniRule"/>
</dbReference>
<dbReference type="RefSeq" id="WP_080531475.1">
    <property type="nucleotide sequence ID" value="NZ_CBDDTQ010000006.1"/>
</dbReference>
<feature type="domain" description="Protein export membrane protein SecD/SecF C-terminal" evidence="10">
    <location>
        <begin position="114"/>
        <end position="290"/>
    </location>
</feature>
<dbReference type="SUPFAM" id="SSF82866">
    <property type="entry name" value="Multidrug efflux transporter AcrB transmembrane domain"/>
    <property type="match status" value="1"/>
</dbReference>
<evidence type="ECO:0000256" key="3">
    <source>
        <dbReference type="ARBA" id="ARBA00022475"/>
    </source>
</evidence>
<dbReference type="Pfam" id="PF07549">
    <property type="entry name" value="Sec_GG"/>
    <property type="match status" value="1"/>
</dbReference>
<feature type="transmembrane region" description="Helical" evidence="9">
    <location>
        <begin position="267"/>
        <end position="288"/>
    </location>
</feature>
<evidence type="ECO:0000259" key="10">
    <source>
        <dbReference type="Pfam" id="PF02355"/>
    </source>
</evidence>
<dbReference type="InterPro" id="IPR022813">
    <property type="entry name" value="SecD/SecF_arch_bac"/>
</dbReference>
<dbReference type="InterPro" id="IPR022645">
    <property type="entry name" value="SecD/SecF_bac"/>
</dbReference>
<evidence type="ECO:0000256" key="7">
    <source>
        <dbReference type="ARBA" id="ARBA00023010"/>
    </source>
</evidence>
<dbReference type="InterPro" id="IPR055344">
    <property type="entry name" value="SecD_SecF_C_bact"/>
</dbReference>
<protein>
    <recommendedName>
        <fullName evidence="9">Protein-export membrane protein SecF</fullName>
    </recommendedName>
</protein>
<dbReference type="NCBIfam" id="TIGR00966">
    <property type="entry name" value="transloc_SecF"/>
    <property type="match status" value="1"/>
</dbReference>
<evidence type="ECO:0000313" key="11">
    <source>
        <dbReference type="EMBL" id="MCE7509632.1"/>
    </source>
</evidence>
<dbReference type="PANTHER" id="PTHR30081:SF8">
    <property type="entry name" value="PROTEIN TRANSLOCASE SUBUNIT SECF"/>
    <property type="match status" value="1"/>
</dbReference>
<dbReference type="Pfam" id="PF02355">
    <property type="entry name" value="SecD_SecF_C"/>
    <property type="match status" value="1"/>
</dbReference>
<dbReference type="InterPro" id="IPR005665">
    <property type="entry name" value="SecF_bac"/>
</dbReference>
<dbReference type="GO" id="GO:0043952">
    <property type="term" value="P:protein transport by the Sec complex"/>
    <property type="evidence" value="ECO:0007669"/>
    <property type="project" value="UniProtKB-UniRule"/>
</dbReference>
<dbReference type="Gene3D" id="3.30.70.2040">
    <property type="match status" value="1"/>
</dbReference>
<dbReference type="Gene3D" id="1.20.1640.10">
    <property type="entry name" value="Multidrug efflux transporter AcrB transmembrane domain"/>
    <property type="match status" value="1"/>
</dbReference>
<dbReference type="AlphaFoldDB" id="A0A9Q3W7A7"/>
<dbReference type="InterPro" id="IPR022646">
    <property type="entry name" value="SecD/SecF_CS"/>
</dbReference>
<reference evidence="11" key="1">
    <citation type="submission" date="2022-01" db="EMBL/GenBank/DDBJ databases">
        <authorList>
            <person name="Karlyshev A.V."/>
            <person name="Jaspars M."/>
        </authorList>
    </citation>
    <scope>NUCLEOTIDE SEQUENCE</scope>
    <source>
        <strain evidence="11">AGSA3-2</strain>
    </source>
</reference>
<feature type="transmembrane region" description="Helical" evidence="9">
    <location>
        <begin position="160"/>
        <end position="181"/>
    </location>
</feature>
<comment type="subcellular location">
    <subcellularLocation>
        <location evidence="1 9">Cell membrane</location>
        <topology evidence="1 9">Multi-pass membrane protein</topology>
    </subcellularLocation>
</comment>
<keyword evidence="7 9" id="KW-0811">Translocation</keyword>
<proteinExistence type="inferred from homology"/>
<dbReference type="HAMAP" id="MF_01464_B">
    <property type="entry name" value="SecF_B"/>
    <property type="match status" value="1"/>
</dbReference>
<comment type="similarity">
    <text evidence="9">Belongs to the SecD/SecF family. SecF subfamily.</text>
</comment>
<sequence>MSNKAPFSINFLGIRRVFAALSIILVIGSIGLLATQGLNLGMDFTGGTSVVAKGENEVIIDDVRSALEGTPFEEATVVRYGSPRDISIRVPTLNDMPADQVGPRLTEVVESKLPGLKVQQVEFVGPQVGDELRDESGLALLMALGLMLVYVWFRFTNKFGVATVVALLHDVIIVLGLFSLMRWTFDLTVLAAVLALIGYSLNDSIVVADRIRENFRDTRETDPEKIINGSLNETLSRTINTSFTTLLVLIALFFFGGEVMRAFSEALLVGIAVGTYSSIYVVTNMLFLMKVDKQDFIIPEKKEVDDMP</sequence>
<dbReference type="Proteomes" id="UP001107961">
    <property type="component" value="Unassembled WGS sequence"/>
</dbReference>
<dbReference type="KEGG" id="axe:P40_17235"/>
<evidence type="ECO:0000256" key="2">
    <source>
        <dbReference type="ARBA" id="ARBA00022448"/>
    </source>
</evidence>
<organism evidence="11 12">
    <name type="scientific">Alloalcanivorax xenomutans</name>
    <dbReference type="NCBI Taxonomy" id="1094342"/>
    <lineage>
        <taxon>Bacteria</taxon>
        <taxon>Pseudomonadati</taxon>
        <taxon>Pseudomonadota</taxon>
        <taxon>Gammaproteobacteria</taxon>
        <taxon>Oceanospirillales</taxon>
        <taxon>Alcanivoracaceae</taxon>
        <taxon>Alloalcanivorax</taxon>
    </lineage>
</organism>
<keyword evidence="5 9" id="KW-0653">Protein transport</keyword>
<dbReference type="GO" id="GO:0005886">
    <property type="term" value="C:plasma membrane"/>
    <property type="evidence" value="ECO:0007669"/>
    <property type="project" value="UniProtKB-SubCell"/>
</dbReference>
<keyword evidence="2 9" id="KW-0813">Transport</keyword>
<evidence type="ECO:0000256" key="8">
    <source>
        <dbReference type="ARBA" id="ARBA00023136"/>
    </source>
</evidence>
<dbReference type="InterPro" id="IPR048634">
    <property type="entry name" value="SecD_SecF_C"/>
</dbReference>
<keyword evidence="12" id="KW-1185">Reference proteome</keyword>
<keyword evidence="4 9" id="KW-0812">Transmembrane</keyword>
<keyword evidence="6 9" id="KW-1133">Transmembrane helix</keyword>
<evidence type="ECO:0000256" key="4">
    <source>
        <dbReference type="ARBA" id="ARBA00022692"/>
    </source>
</evidence>
<comment type="function">
    <text evidence="9">Part of the Sec protein translocase complex. Interacts with the SecYEG preprotein conducting channel. SecDF uses the proton motive force (PMF) to complete protein translocation after the ATP-dependent function of SecA.</text>
</comment>
<feature type="transmembrane region" description="Helical" evidence="9">
    <location>
        <begin position="136"/>
        <end position="153"/>
    </location>
</feature>
<feature type="transmembrane region" description="Helical" evidence="9">
    <location>
        <begin position="235"/>
        <end position="255"/>
    </location>
</feature>
<dbReference type="PANTHER" id="PTHR30081">
    <property type="entry name" value="PROTEIN-EXPORT MEMBRANE PROTEIN SEC"/>
    <property type="match status" value="1"/>
</dbReference>
<dbReference type="PRINTS" id="PR01755">
    <property type="entry name" value="SECFTRNLCASE"/>
</dbReference>
<evidence type="ECO:0000256" key="9">
    <source>
        <dbReference type="HAMAP-Rule" id="MF_01464"/>
    </source>
</evidence>
<feature type="transmembrane region" description="Helical" evidence="9">
    <location>
        <begin position="12"/>
        <end position="34"/>
    </location>
</feature>
<evidence type="ECO:0000313" key="12">
    <source>
        <dbReference type="Proteomes" id="UP001107961"/>
    </source>
</evidence>
<keyword evidence="8 9" id="KW-0472">Membrane</keyword>
<evidence type="ECO:0000256" key="6">
    <source>
        <dbReference type="ARBA" id="ARBA00022989"/>
    </source>
</evidence>
<keyword evidence="3 9" id="KW-1003">Cell membrane</keyword>
<feature type="transmembrane region" description="Helical" evidence="9">
    <location>
        <begin position="187"/>
        <end position="208"/>
    </location>
</feature>
<name>A0A9Q3W7A7_9GAMM</name>
<dbReference type="NCBIfam" id="TIGR00916">
    <property type="entry name" value="2A0604s01"/>
    <property type="match status" value="1"/>
</dbReference>
<evidence type="ECO:0000256" key="5">
    <source>
        <dbReference type="ARBA" id="ARBA00022927"/>
    </source>
</evidence>
<comment type="caution">
    <text evidence="11">The sequence shown here is derived from an EMBL/GenBank/DDBJ whole genome shotgun (WGS) entry which is preliminary data.</text>
</comment>
<comment type="subunit">
    <text evidence="9">Forms a complex with SecD. Part of the essential Sec protein translocation apparatus which comprises SecA, SecYEG and auxiliary proteins SecDF-YajC and YidC.</text>
</comment>
<dbReference type="GO" id="GO:0006605">
    <property type="term" value="P:protein targeting"/>
    <property type="evidence" value="ECO:0007669"/>
    <property type="project" value="UniProtKB-UniRule"/>
</dbReference>
<evidence type="ECO:0000256" key="1">
    <source>
        <dbReference type="ARBA" id="ARBA00004651"/>
    </source>
</evidence>
<gene>
    <name evidence="9 11" type="primary">secF</name>
    <name evidence="11" type="ORF">LZG35_13385</name>
</gene>